<gene>
    <name evidence="1" type="ORF">BROSI_B0020</name>
</gene>
<dbReference type="Proteomes" id="UP000032309">
    <property type="component" value="Unassembled WGS sequence"/>
</dbReference>
<sequence length="44" mass="5099">MKVFRNIDQLPQSSGTGRKESLNQLMQWHSRLLALKSITFLPLD</sequence>
<reference evidence="2" key="1">
    <citation type="journal article" date="2015" name="Genome Announc.">
        <title>Draft Genome Sequence of an Anaerobic Ammonium-Oxidizing Bacterium, "Candidatus Brocadia sinica".</title>
        <authorList>
            <person name="Oshiki M."/>
            <person name="Shinyako-Hata K."/>
            <person name="Satoh H."/>
            <person name="Okabe S."/>
        </authorList>
    </citation>
    <scope>NUCLEOTIDE SEQUENCE [LARGE SCALE GENOMIC DNA]</scope>
    <source>
        <strain evidence="2">JPN1</strain>
    </source>
</reference>
<keyword evidence="2" id="KW-1185">Reference proteome</keyword>
<comment type="caution">
    <text evidence="1">The sequence shown here is derived from an EMBL/GenBank/DDBJ whole genome shotgun (WGS) entry which is preliminary data.</text>
</comment>
<organism evidence="1 2">
    <name type="scientific">Candidatus Brocadia sinica JPN1</name>
    <dbReference type="NCBI Taxonomy" id="1197129"/>
    <lineage>
        <taxon>Bacteria</taxon>
        <taxon>Pseudomonadati</taxon>
        <taxon>Planctomycetota</taxon>
        <taxon>Candidatus Brocadiia</taxon>
        <taxon>Candidatus Brocadiales</taxon>
        <taxon>Candidatus Brocadiaceae</taxon>
        <taxon>Candidatus Brocadia</taxon>
    </lineage>
</organism>
<proteinExistence type="predicted"/>
<dbReference type="EMBL" id="BAFN01000002">
    <property type="protein sequence ID" value="GAN35382.1"/>
    <property type="molecule type" value="Genomic_DNA"/>
</dbReference>
<protein>
    <submittedName>
        <fullName evidence="1">Uncharacterized protein</fullName>
    </submittedName>
</protein>
<accession>A0ABQ0K3Y9</accession>
<evidence type="ECO:0000313" key="2">
    <source>
        <dbReference type="Proteomes" id="UP000032309"/>
    </source>
</evidence>
<name>A0ABQ0K3Y9_9BACT</name>
<evidence type="ECO:0000313" key="1">
    <source>
        <dbReference type="EMBL" id="GAN35382.1"/>
    </source>
</evidence>